<dbReference type="AlphaFoldDB" id="A0AAD9JZK9"/>
<sequence length="163" mass="18874">MYGNNATAGTSYLPSFGKKVWVDADVMLARGTLEKYFVYVHNVTTGLLPYLRLQIWTPVHSDMETRYRLKWQKEVAITEVDRLYEFELKPSEKIAVTEYDLIGFCSEEDVTPVSMRYGEHRTYFRAIENDEFPIVWRAYGFDPVPLPAVFSIAVEISNGRNTL</sequence>
<dbReference type="EMBL" id="JAODUO010001558">
    <property type="protein sequence ID" value="KAK2161826.1"/>
    <property type="molecule type" value="Genomic_DNA"/>
</dbReference>
<proteinExistence type="predicted"/>
<gene>
    <name evidence="1" type="ORF">NP493_1555g00005</name>
</gene>
<dbReference type="Proteomes" id="UP001209878">
    <property type="component" value="Unassembled WGS sequence"/>
</dbReference>
<protein>
    <submittedName>
        <fullName evidence="1">Uncharacterized protein</fullName>
    </submittedName>
</protein>
<accession>A0AAD9JZK9</accession>
<evidence type="ECO:0000313" key="2">
    <source>
        <dbReference type="Proteomes" id="UP001209878"/>
    </source>
</evidence>
<reference evidence="1" key="1">
    <citation type="journal article" date="2023" name="Mol. Biol. Evol.">
        <title>Third-Generation Sequencing Reveals the Adaptive Role of the Epigenome in Three Deep-Sea Polychaetes.</title>
        <authorList>
            <person name="Perez M."/>
            <person name="Aroh O."/>
            <person name="Sun Y."/>
            <person name="Lan Y."/>
            <person name="Juniper S.K."/>
            <person name="Young C.R."/>
            <person name="Angers B."/>
            <person name="Qian P.Y."/>
        </authorList>
    </citation>
    <scope>NUCLEOTIDE SEQUENCE</scope>
    <source>
        <strain evidence="1">R07B-5</strain>
    </source>
</reference>
<organism evidence="1 2">
    <name type="scientific">Ridgeia piscesae</name>
    <name type="common">Tubeworm</name>
    <dbReference type="NCBI Taxonomy" id="27915"/>
    <lineage>
        <taxon>Eukaryota</taxon>
        <taxon>Metazoa</taxon>
        <taxon>Spiralia</taxon>
        <taxon>Lophotrochozoa</taxon>
        <taxon>Annelida</taxon>
        <taxon>Polychaeta</taxon>
        <taxon>Sedentaria</taxon>
        <taxon>Canalipalpata</taxon>
        <taxon>Sabellida</taxon>
        <taxon>Siboglinidae</taxon>
        <taxon>Ridgeia</taxon>
    </lineage>
</organism>
<keyword evidence="2" id="KW-1185">Reference proteome</keyword>
<evidence type="ECO:0000313" key="1">
    <source>
        <dbReference type="EMBL" id="KAK2161826.1"/>
    </source>
</evidence>
<comment type="caution">
    <text evidence="1">The sequence shown here is derived from an EMBL/GenBank/DDBJ whole genome shotgun (WGS) entry which is preliminary data.</text>
</comment>
<name>A0AAD9JZK9_RIDPI</name>